<feature type="domain" description="4Fe-4S ferredoxin-type" evidence="9">
    <location>
        <begin position="104"/>
        <end position="136"/>
    </location>
</feature>
<keyword evidence="1" id="KW-0813">Transport</keyword>
<dbReference type="InterPro" id="IPR017896">
    <property type="entry name" value="4Fe4S_Fe-S-bd"/>
</dbReference>
<dbReference type="InterPro" id="IPR006311">
    <property type="entry name" value="TAT_signal"/>
</dbReference>
<dbReference type="Pfam" id="PF12838">
    <property type="entry name" value="Fer4_7"/>
    <property type="match status" value="1"/>
</dbReference>
<dbReference type="EMBL" id="FNES01000002">
    <property type="protein sequence ID" value="SDJ00874.1"/>
    <property type="molecule type" value="Genomic_DNA"/>
</dbReference>
<evidence type="ECO:0000256" key="5">
    <source>
        <dbReference type="ARBA" id="ARBA00022982"/>
    </source>
</evidence>
<dbReference type="GO" id="GO:0046872">
    <property type="term" value="F:metal ion binding"/>
    <property type="evidence" value="ECO:0007669"/>
    <property type="project" value="UniProtKB-KW"/>
</dbReference>
<sequence length="300" mass="31926">MTARKPEPSGSKGEARHAPAAPARRRFLARMAGTACGAALVGMGVGLYSRSAAPLAPHALRPPGALAEADFLSACVRCGLCVRDCPFDTLRLAELGDPAAPTGTPYFVAREIPCEMCDPIYCVEACPTEALDPALTDIDEARMGLAVVVDQETCLAFQGLRCEVCFNVCPVRGEAITLEQRHNLRTGQHSQFVPVVHSTACTGCGKCEHACITEEAAIKVLPLSLAKGGLGEHYRFGLDEKERAGESLLAPDEQHRYHLPEGVDYQLDDGGLMPRGEPPAEPYGDDALDTLNRGLESGDG</sequence>
<evidence type="ECO:0000256" key="8">
    <source>
        <dbReference type="SAM" id="MobiDB-lite"/>
    </source>
</evidence>
<dbReference type="Gene3D" id="3.30.70.20">
    <property type="match status" value="2"/>
</dbReference>
<dbReference type="PROSITE" id="PS51379">
    <property type="entry name" value="4FE4S_FER_2"/>
    <property type="match status" value="4"/>
</dbReference>
<feature type="region of interest" description="Disordered" evidence="8">
    <location>
        <begin position="263"/>
        <end position="300"/>
    </location>
</feature>
<dbReference type="InterPro" id="IPR004494">
    <property type="entry name" value="MauM_NapG"/>
</dbReference>
<protein>
    <submittedName>
        <fullName evidence="10">Ferredoxin-type protein NapG</fullName>
    </submittedName>
</protein>
<dbReference type="STRING" id="376427.SAMN04487954_102326"/>
<keyword evidence="4" id="KW-0677">Repeat</keyword>
<keyword evidence="11" id="KW-1185">Reference proteome</keyword>
<dbReference type="NCBIfam" id="NF007012">
    <property type="entry name" value="PRK09476.1"/>
    <property type="match status" value="1"/>
</dbReference>
<dbReference type="OrthoDB" id="9808559at2"/>
<dbReference type="PROSITE" id="PS51318">
    <property type="entry name" value="TAT"/>
    <property type="match status" value="1"/>
</dbReference>
<keyword evidence="7" id="KW-0411">Iron-sulfur</keyword>
<gene>
    <name evidence="10" type="ORF">SAMN04487954_102326</name>
</gene>
<dbReference type="PROSITE" id="PS00198">
    <property type="entry name" value="4FE4S_FER_1"/>
    <property type="match status" value="1"/>
</dbReference>
<feature type="domain" description="4Fe-4S ferredoxin-type" evidence="9">
    <location>
        <begin position="145"/>
        <end position="181"/>
    </location>
</feature>
<dbReference type="SUPFAM" id="SSF54862">
    <property type="entry name" value="4Fe-4S ferredoxins"/>
    <property type="match status" value="1"/>
</dbReference>
<evidence type="ECO:0000256" key="7">
    <source>
        <dbReference type="ARBA" id="ARBA00023014"/>
    </source>
</evidence>
<evidence type="ECO:0000256" key="3">
    <source>
        <dbReference type="ARBA" id="ARBA00022723"/>
    </source>
</evidence>
<evidence type="ECO:0000313" key="10">
    <source>
        <dbReference type="EMBL" id="SDJ00874.1"/>
    </source>
</evidence>
<dbReference type="InterPro" id="IPR017900">
    <property type="entry name" value="4Fe4S_Fe_S_CS"/>
</dbReference>
<keyword evidence="5" id="KW-0249">Electron transport</keyword>
<dbReference type="AlphaFoldDB" id="A0A1G8Q7Y4"/>
<name>A0A1G8Q7Y4_9GAMM</name>
<evidence type="ECO:0000256" key="1">
    <source>
        <dbReference type="ARBA" id="ARBA00022448"/>
    </source>
</evidence>
<feature type="domain" description="4Fe-4S ferredoxin-type" evidence="9">
    <location>
        <begin position="65"/>
        <end position="95"/>
    </location>
</feature>
<evidence type="ECO:0000256" key="2">
    <source>
        <dbReference type="ARBA" id="ARBA00022485"/>
    </source>
</evidence>
<evidence type="ECO:0000256" key="6">
    <source>
        <dbReference type="ARBA" id="ARBA00023004"/>
    </source>
</evidence>
<feature type="domain" description="4Fe-4S ferredoxin-type" evidence="9">
    <location>
        <begin position="192"/>
        <end position="223"/>
    </location>
</feature>
<keyword evidence="6" id="KW-0408">Iron</keyword>
<reference evidence="10 11" key="1">
    <citation type="submission" date="2016-10" db="EMBL/GenBank/DDBJ databases">
        <authorList>
            <person name="de Groot N.N."/>
        </authorList>
    </citation>
    <scope>NUCLEOTIDE SEQUENCE [LARGE SCALE GENOMIC DNA]</scope>
    <source>
        <strain evidence="10 11">CGMCC 1.6133</strain>
    </source>
</reference>
<accession>A0A1G8Q7Y4</accession>
<dbReference type="Proteomes" id="UP000198525">
    <property type="component" value="Unassembled WGS sequence"/>
</dbReference>
<evidence type="ECO:0000313" key="11">
    <source>
        <dbReference type="Proteomes" id="UP000198525"/>
    </source>
</evidence>
<proteinExistence type="predicted"/>
<keyword evidence="3" id="KW-0479">Metal-binding</keyword>
<dbReference type="CDD" id="cd16373">
    <property type="entry name" value="DMSOR_beta_like"/>
    <property type="match status" value="1"/>
</dbReference>
<evidence type="ECO:0000256" key="4">
    <source>
        <dbReference type="ARBA" id="ARBA00022737"/>
    </source>
</evidence>
<dbReference type="GO" id="GO:0051539">
    <property type="term" value="F:4 iron, 4 sulfur cluster binding"/>
    <property type="evidence" value="ECO:0007669"/>
    <property type="project" value="UniProtKB-KW"/>
</dbReference>
<feature type="region of interest" description="Disordered" evidence="8">
    <location>
        <begin position="1"/>
        <end position="21"/>
    </location>
</feature>
<evidence type="ECO:0000259" key="9">
    <source>
        <dbReference type="PROSITE" id="PS51379"/>
    </source>
</evidence>
<keyword evidence="2" id="KW-0004">4Fe-4S</keyword>
<dbReference type="RefSeq" id="WP_089683173.1">
    <property type="nucleotide sequence ID" value="NZ_FNES01000002.1"/>
</dbReference>
<dbReference type="NCBIfam" id="TIGR00397">
    <property type="entry name" value="mauM_napG"/>
    <property type="match status" value="1"/>
</dbReference>
<feature type="compositionally biased region" description="Basic and acidic residues" evidence="8">
    <location>
        <begin position="1"/>
        <end position="17"/>
    </location>
</feature>
<organism evidence="10 11">
    <name type="scientific">Billgrantia gudaonensis</name>
    <dbReference type="NCBI Taxonomy" id="376427"/>
    <lineage>
        <taxon>Bacteria</taxon>
        <taxon>Pseudomonadati</taxon>
        <taxon>Pseudomonadota</taxon>
        <taxon>Gammaproteobacteria</taxon>
        <taxon>Oceanospirillales</taxon>
        <taxon>Halomonadaceae</taxon>
        <taxon>Billgrantia</taxon>
    </lineage>
</organism>